<evidence type="ECO:0008006" key="5">
    <source>
        <dbReference type="Google" id="ProtNLM"/>
    </source>
</evidence>
<dbReference type="InterPro" id="IPR000160">
    <property type="entry name" value="GGDEF_dom"/>
</dbReference>
<dbReference type="PROSITE" id="PS50887">
    <property type="entry name" value="GGDEF"/>
    <property type="match status" value="1"/>
</dbReference>
<comment type="caution">
    <text evidence="3">The sequence shown here is derived from an EMBL/GenBank/DDBJ whole genome shotgun (WGS) entry which is preliminary data.</text>
</comment>
<dbReference type="EMBL" id="LUUL01000058">
    <property type="protein sequence ID" value="OAI28250.1"/>
    <property type="molecule type" value="Genomic_DNA"/>
</dbReference>
<dbReference type="SUPFAM" id="SSF55073">
    <property type="entry name" value="Nucleotide cyclase"/>
    <property type="match status" value="1"/>
</dbReference>
<keyword evidence="4" id="KW-1185">Reference proteome</keyword>
<dbReference type="PANTHER" id="PTHR46663">
    <property type="entry name" value="DIGUANYLATE CYCLASE DGCT-RELATED"/>
    <property type="match status" value="1"/>
</dbReference>
<evidence type="ECO:0000259" key="1">
    <source>
        <dbReference type="PROSITE" id="PS50113"/>
    </source>
</evidence>
<evidence type="ECO:0000313" key="3">
    <source>
        <dbReference type="EMBL" id="OAI28250.1"/>
    </source>
</evidence>
<dbReference type="InterPro" id="IPR000700">
    <property type="entry name" value="PAS-assoc_C"/>
</dbReference>
<evidence type="ECO:0000259" key="2">
    <source>
        <dbReference type="PROSITE" id="PS50887"/>
    </source>
</evidence>
<proteinExistence type="predicted"/>
<feature type="domain" description="GGDEF" evidence="2">
    <location>
        <begin position="2"/>
        <end position="124"/>
    </location>
</feature>
<organism evidence="3 4">
    <name type="scientific">Methylomonas koyamae</name>
    <dbReference type="NCBI Taxonomy" id="702114"/>
    <lineage>
        <taxon>Bacteria</taxon>
        <taxon>Pseudomonadati</taxon>
        <taxon>Pseudomonadota</taxon>
        <taxon>Gammaproteobacteria</taxon>
        <taxon>Methylococcales</taxon>
        <taxon>Methylococcaceae</taxon>
        <taxon>Methylomonas</taxon>
    </lineage>
</organism>
<protein>
    <recommendedName>
        <fullName evidence="5">GGDEF domain-containing protein</fullName>
    </recommendedName>
</protein>
<dbReference type="AlphaFoldDB" id="A0AA91DE79"/>
<dbReference type="Pfam" id="PF00990">
    <property type="entry name" value="GGDEF"/>
    <property type="match status" value="1"/>
</dbReference>
<evidence type="ECO:0000313" key="4">
    <source>
        <dbReference type="Proteomes" id="UP000077734"/>
    </source>
</evidence>
<dbReference type="InterPro" id="IPR043128">
    <property type="entry name" value="Rev_trsase/Diguanyl_cyclase"/>
</dbReference>
<dbReference type="PROSITE" id="PS50113">
    <property type="entry name" value="PAC"/>
    <property type="match status" value="1"/>
</dbReference>
<name>A0AA91DE79_9GAMM</name>
<reference evidence="3 4" key="1">
    <citation type="submission" date="2016-03" db="EMBL/GenBank/DDBJ databases">
        <authorList>
            <person name="Heylen K."/>
            <person name="De Vos P."/>
            <person name="Vekeman B."/>
        </authorList>
    </citation>
    <scope>NUCLEOTIDE SEQUENCE [LARGE SCALE GENOMIC DNA]</scope>
    <source>
        <strain evidence="3 4">R-49807</strain>
    </source>
</reference>
<dbReference type="InterPro" id="IPR029787">
    <property type="entry name" value="Nucleotide_cyclase"/>
</dbReference>
<gene>
    <name evidence="3" type="ORF">A1356_00075</name>
</gene>
<dbReference type="SMART" id="SM00267">
    <property type="entry name" value="GGDEF"/>
    <property type="match status" value="1"/>
</dbReference>
<feature type="domain" description="PAC" evidence="1">
    <location>
        <begin position="1"/>
        <end position="23"/>
    </location>
</feature>
<accession>A0AA91DE79</accession>
<dbReference type="Gene3D" id="3.30.70.270">
    <property type="match status" value="1"/>
</dbReference>
<sequence length="137" mass="15216">MTHYVVTMLDITARKTVEDHLHHLARHDALTDHLHQAMAQARRDRTLLTQLEQPVAAALVAESILQVLSRAFRIQDRALDIFCSVGIALYPRDGADTATLMKHADSAMYQAKCAGRDCFRFYAGDDRAEDAAVPGVV</sequence>
<dbReference type="Proteomes" id="UP000077734">
    <property type="component" value="Unassembled WGS sequence"/>
</dbReference>
<dbReference type="InterPro" id="IPR052163">
    <property type="entry name" value="DGC-Regulatory_Protein"/>
</dbReference>
<dbReference type="PANTHER" id="PTHR46663:SF2">
    <property type="entry name" value="GGDEF DOMAIN-CONTAINING PROTEIN"/>
    <property type="match status" value="1"/>
</dbReference>